<sequence>MNPLIKMVLLIVSAIIFVRPAIGNTHTDWTIARQQLIETANACNGFIQDAQSARCLALIKARQQAIKNRVRINHEALAADLKKLRHQHQQKLSQPDNRTHRRIAR</sequence>
<protein>
    <submittedName>
        <fullName evidence="2">Uncharacterized protein</fullName>
    </submittedName>
</protein>
<proteinExistence type="predicted"/>
<organism evidence="2 3">
    <name type="scientific">Nitrosomonas aestuarii</name>
    <dbReference type="NCBI Taxonomy" id="52441"/>
    <lineage>
        <taxon>Bacteria</taxon>
        <taxon>Pseudomonadati</taxon>
        <taxon>Pseudomonadota</taxon>
        <taxon>Betaproteobacteria</taxon>
        <taxon>Nitrosomonadales</taxon>
        <taxon>Nitrosomonadaceae</taxon>
        <taxon>Nitrosomonas</taxon>
    </lineage>
</organism>
<dbReference type="EMBL" id="FOSP01000021">
    <property type="protein sequence ID" value="SFK91800.1"/>
    <property type="molecule type" value="Genomic_DNA"/>
</dbReference>
<dbReference type="AlphaFoldDB" id="A0A1I4DG83"/>
<evidence type="ECO:0000313" key="2">
    <source>
        <dbReference type="EMBL" id="SFK91800.1"/>
    </source>
</evidence>
<evidence type="ECO:0000313" key="3">
    <source>
        <dbReference type="Proteomes" id="UP000199533"/>
    </source>
</evidence>
<dbReference type="RefSeq" id="WP_090700684.1">
    <property type="nucleotide sequence ID" value="NZ_FOSP01000021.1"/>
</dbReference>
<keyword evidence="3" id="KW-1185">Reference proteome</keyword>
<evidence type="ECO:0000256" key="1">
    <source>
        <dbReference type="SAM" id="MobiDB-lite"/>
    </source>
</evidence>
<accession>A0A1I4DG83</accession>
<name>A0A1I4DG83_9PROT</name>
<dbReference type="STRING" id="52441.SAMN05216302_10213"/>
<feature type="region of interest" description="Disordered" evidence="1">
    <location>
        <begin position="84"/>
        <end position="105"/>
    </location>
</feature>
<dbReference type="Proteomes" id="UP000199533">
    <property type="component" value="Unassembled WGS sequence"/>
</dbReference>
<reference evidence="3" key="1">
    <citation type="submission" date="2016-10" db="EMBL/GenBank/DDBJ databases">
        <authorList>
            <person name="Varghese N."/>
            <person name="Submissions S."/>
        </authorList>
    </citation>
    <scope>NUCLEOTIDE SEQUENCE [LARGE SCALE GENOMIC DNA]</scope>
    <source>
        <strain evidence="3">Nm69</strain>
    </source>
</reference>
<gene>
    <name evidence="2" type="ORF">SAMN05216302_10213</name>
</gene>